<reference evidence="3" key="1">
    <citation type="journal article" date="2014" name="Science">
        <title>Ancient hybridizations among the ancestral genomes of bread wheat.</title>
        <authorList>
            <consortium name="International Wheat Genome Sequencing Consortium,"/>
            <person name="Marcussen T."/>
            <person name="Sandve S.R."/>
            <person name="Heier L."/>
            <person name="Spannagl M."/>
            <person name="Pfeifer M."/>
            <person name="Jakobsen K.S."/>
            <person name="Wulff B.B."/>
            <person name="Steuernagel B."/>
            <person name="Mayer K.F."/>
            <person name="Olsen O.A."/>
        </authorList>
    </citation>
    <scope>NUCLEOTIDE SEQUENCE [LARGE SCALE GENOMIC DNA]</scope>
    <source>
        <strain evidence="3">cv. AL8/78</strain>
    </source>
</reference>
<dbReference type="Gramene" id="AET2Gv20292400.1">
    <property type="protein sequence ID" value="AET2Gv20292400.1"/>
    <property type="gene ID" value="AET2Gv20292400"/>
</dbReference>
<proteinExistence type="predicted"/>
<name>A0A453AXM3_AEGTS</name>
<evidence type="ECO:0000313" key="3">
    <source>
        <dbReference type="Proteomes" id="UP000015105"/>
    </source>
</evidence>
<sequence length="155" mass="17424">MPSPRWASVPSGFHLLEIVGYSRAKDMPTGAALESRPFMVGGYRWCIQIYPNGRFPEDADCIAVSFALIQDVEHPVKVHAGFSFIDEVEKQDPRHVRTIQITHVPGNCCMGFPRHITREAFEKSEHLKNDCFTIRCDLIIVQEGLQGVNARANAD</sequence>
<accession>A0A453AXM3</accession>
<dbReference type="Proteomes" id="UP000015105">
    <property type="component" value="Chromosome 2D"/>
</dbReference>
<dbReference type="PROSITE" id="PS50144">
    <property type="entry name" value="MATH"/>
    <property type="match status" value="1"/>
</dbReference>
<evidence type="ECO:0000313" key="2">
    <source>
        <dbReference type="EnsemblPlants" id="AET2Gv20292400.1"/>
    </source>
</evidence>
<dbReference type="InterPro" id="IPR045005">
    <property type="entry name" value="BPM1-6"/>
</dbReference>
<evidence type="ECO:0000259" key="1">
    <source>
        <dbReference type="PROSITE" id="PS50144"/>
    </source>
</evidence>
<dbReference type="InterPro" id="IPR002083">
    <property type="entry name" value="MATH/TRAF_dom"/>
</dbReference>
<feature type="domain" description="MATH" evidence="1">
    <location>
        <begin position="11"/>
        <end position="138"/>
    </location>
</feature>
<keyword evidence="3" id="KW-1185">Reference proteome</keyword>
<reference evidence="2" key="5">
    <citation type="journal article" date="2021" name="G3 (Bethesda)">
        <title>Aegilops tauschii genome assembly Aet v5.0 features greater sequence contiguity and improved annotation.</title>
        <authorList>
            <person name="Wang L."/>
            <person name="Zhu T."/>
            <person name="Rodriguez J.C."/>
            <person name="Deal K.R."/>
            <person name="Dubcovsky J."/>
            <person name="McGuire P.E."/>
            <person name="Lux T."/>
            <person name="Spannagl M."/>
            <person name="Mayer K.F.X."/>
            <person name="Baldrich P."/>
            <person name="Meyers B.C."/>
            <person name="Huo N."/>
            <person name="Gu Y.Q."/>
            <person name="Zhou H."/>
            <person name="Devos K.M."/>
            <person name="Bennetzen J.L."/>
            <person name="Unver T."/>
            <person name="Budak H."/>
            <person name="Gulick P.J."/>
            <person name="Galiba G."/>
            <person name="Kalapos B."/>
            <person name="Nelson D.R."/>
            <person name="Li P."/>
            <person name="You F.M."/>
            <person name="Luo M.C."/>
            <person name="Dvorak J."/>
        </authorList>
    </citation>
    <scope>NUCLEOTIDE SEQUENCE [LARGE SCALE GENOMIC DNA]</scope>
    <source>
        <strain evidence="2">cv. AL8/78</strain>
    </source>
</reference>
<dbReference type="PANTHER" id="PTHR26379">
    <property type="entry name" value="BTB/POZ AND MATH DOMAIN-CONTAINING PROTEIN 1"/>
    <property type="match status" value="1"/>
</dbReference>
<organism evidence="2 3">
    <name type="scientific">Aegilops tauschii subsp. strangulata</name>
    <name type="common">Goatgrass</name>
    <dbReference type="NCBI Taxonomy" id="200361"/>
    <lineage>
        <taxon>Eukaryota</taxon>
        <taxon>Viridiplantae</taxon>
        <taxon>Streptophyta</taxon>
        <taxon>Embryophyta</taxon>
        <taxon>Tracheophyta</taxon>
        <taxon>Spermatophyta</taxon>
        <taxon>Magnoliopsida</taxon>
        <taxon>Liliopsida</taxon>
        <taxon>Poales</taxon>
        <taxon>Poaceae</taxon>
        <taxon>BOP clade</taxon>
        <taxon>Pooideae</taxon>
        <taxon>Triticodae</taxon>
        <taxon>Triticeae</taxon>
        <taxon>Triticinae</taxon>
        <taxon>Aegilops</taxon>
    </lineage>
</organism>
<dbReference type="STRING" id="200361.A0A453AXM3"/>
<dbReference type="OrthoDB" id="695787at2759"/>
<reference evidence="3" key="2">
    <citation type="journal article" date="2017" name="Nat. Plants">
        <title>The Aegilops tauschii genome reveals multiple impacts of transposons.</title>
        <authorList>
            <person name="Zhao G."/>
            <person name="Zou C."/>
            <person name="Li K."/>
            <person name="Wang K."/>
            <person name="Li T."/>
            <person name="Gao L."/>
            <person name="Zhang X."/>
            <person name="Wang H."/>
            <person name="Yang Z."/>
            <person name="Liu X."/>
            <person name="Jiang W."/>
            <person name="Mao L."/>
            <person name="Kong X."/>
            <person name="Jiao Y."/>
            <person name="Jia J."/>
        </authorList>
    </citation>
    <scope>NUCLEOTIDE SEQUENCE [LARGE SCALE GENOMIC DNA]</scope>
    <source>
        <strain evidence="3">cv. AL8/78</strain>
    </source>
</reference>
<protein>
    <recommendedName>
        <fullName evidence="1">MATH domain-containing protein</fullName>
    </recommendedName>
</protein>
<dbReference type="Gene3D" id="2.60.210.10">
    <property type="entry name" value="Apoptosis, Tumor Necrosis Factor Receptor Associated Protein 2, Chain A"/>
    <property type="match status" value="1"/>
</dbReference>
<dbReference type="RefSeq" id="XP_020159672.1">
    <property type="nucleotide sequence ID" value="XM_020304083.1"/>
</dbReference>
<dbReference type="SUPFAM" id="SSF49599">
    <property type="entry name" value="TRAF domain-like"/>
    <property type="match status" value="1"/>
</dbReference>
<dbReference type="CDD" id="cd00121">
    <property type="entry name" value="MATH"/>
    <property type="match status" value="1"/>
</dbReference>
<dbReference type="OMA" id="SDFICIV"/>
<dbReference type="AlphaFoldDB" id="A0A453AXM3"/>
<dbReference type="KEGG" id="ats:109744945"/>
<dbReference type="GeneID" id="109744945"/>
<dbReference type="Pfam" id="PF22486">
    <property type="entry name" value="MATH_2"/>
    <property type="match status" value="1"/>
</dbReference>
<dbReference type="InterPro" id="IPR008974">
    <property type="entry name" value="TRAF-like"/>
</dbReference>
<dbReference type="EnsemblPlants" id="AET2Gv20292400.1">
    <property type="protein sequence ID" value="AET2Gv20292400.1"/>
    <property type="gene ID" value="AET2Gv20292400"/>
</dbReference>
<reference evidence="2" key="4">
    <citation type="submission" date="2019-03" db="UniProtKB">
        <authorList>
            <consortium name="EnsemblPlants"/>
        </authorList>
    </citation>
    <scope>IDENTIFICATION</scope>
</reference>
<reference evidence="2" key="3">
    <citation type="journal article" date="2017" name="Nature">
        <title>Genome sequence of the progenitor of the wheat D genome Aegilops tauschii.</title>
        <authorList>
            <person name="Luo M.C."/>
            <person name="Gu Y.Q."/>
            <person name="Puiu D."/>
            <person name="Wang H."/>
            <person name="Twardziok S.O."/>
            <person name="Deal K.R."/>
            <person name="Huo N."/>
            <person name="Zhu T."/>
            <person name="Wang L."/>
            <person name="Wang Y."/>
            <person name="McGuire P.E."/>
            <person name="Liu S."/>
            <person name="Long H."/>
            <person name="Ramasamy R.K."/>
            <person name="Rodriguez J.C."/>
            <person name="Van S.L."/>
            <person name="Yuan L."/>
            <person name="Wang Z."/>
            <person name="Xia Z."/>
            <person name="Xiao L."/>
            <person name="Anderson O.D."/>
            <person name="Ouyang S."/>
            <person name="Liang Y."/>
            <person name="Zimin A.V."/>
            <person name="Pertea G."/>
            <person name="Qi P."/>
            <person name="Bennetzen J.L."/>
            <person name="Dai X."/>
            <person name="Dawson M.W."/>
            <person name="Muller H.G."/>
            <person name="Kugler K."/>
            <person name="Rivarola-Duarte L."/>
            <person name="Spannagl M."/>
            <person name="Mayer K.F.X."/>
            <person name="Lu F.H."/>
            <person name="Bevan M.W."/>
            <person name="Leroy P."/>
            <person name="Li P."/>
            <person name="You F.M."/>
            <person name="Sun Q."/>
            <person name="Liu Z."/>
            <person name="Lyons E."/>
            <person name="Wicker T."/>
            <person name="Salzberg S.L."/>
            <person name="Devos K.M."/>
            <person name="Dvorak J."/>
        </authorList>
    </citation>
    <scope>NUCLEOTIDE SEQUENCE [LARGE SCALE GENOMIC DNA]</scope>
    <source>
        <strain evidence="2">cv. AL8/78</strain>
    </source>
</reference>
<dbReference type="PANTHER" id="PTHR26379:SF381">
    <property type="entry name" value="OS10G0429300 PROTEIN"/>
    <property type="match status" value="1"/>
</dbReference>
<dbReference type="GO" id="GO:0016567">
    <property type="term" value="P:protein ubiquitination"/>
    <property type="evidence" value="ECO:0007669"/>
    <property type="project" value="InterPro"/>
</dbReference>